<feature type="domain" description="Methylguanine DNA methyltransferase ribonuclease-like" evidence="10">
    <location>
        <begin position="12"/>
        <end position="90"/>
    </location>
</feature>
<organism evidence="11 12">
    <name type="scientific">Inquilinus ginsengisoli</name>
    <dbReference type="NCBI Taxonomy" id="363840"/>
    <lineage>
        <taxon>Bacteria</taxon>
        <taxon>Pseudomonadati</taxon>
        <taxon>Pseudomonadota</taxon>
        <taxon>Alphaproteobacteria</taxon>
        <taxon>Rhodospirillales</taxon>
        <taxon>Rhodospirillaceae</taxon>
        <taxon>Inquilinus</taxon>
    </lineage>
</organism>
<dbReference type="Pfam" id="PF01035">
    <property type="entry name" value="DNA_binding_1"/>
    <property type="match status" value="1"/>
</dbReference>
<protein>
    <recommendedName>
        <fullName evidence="8">Methylated-DNA--protein-cysteine methyltransferase</fullName>
        <ecNumber evidence="8">2.1.1.63</ecNumber>
    </recommendedName>
    <alternativeName>
        <fullName evidence="8">6-O-methylguanine-DNA methyltransferase</fullName>
        <shortName evidence="8">MGMT</shortName>
    </alternativeName>
    <alternativeName>
        <fullName evidence="8">O-6-methylguanine-DNA-alkyltransferase</fullName>
    </alternativeName>
</protein>
<evidence type="ECO:0000256" key="1">
    <source>
        <dbReference type="ARBA" id="ARBA00001286"/>
    </source>
</evidence>
<evidence type="ECO:0000256" key="8">
    <source>
        <dbReference type="HAMAP-Rule" id="MF_00772"/>
    </source>
</evidence>
<keyword evidence="6 8" id="KW-0234">DNA repair</keyword>
<reference evidence="11 12" key="1">
    <citation type="submission" date="2023-07" db="EMBL/GenBank/DDBJ databases">
        <title>Sorghum-associated microbial communities from plants grown in Nebraska, USA.</title>
        <authorList>
            <person name="Schachtman D."/>
        </authorList>
    </citation>
    <scope>NUCLEOTIDE SEQUENCE [LARGE SCALE GENOMIC DNA]</scope>
    <source>
        <strain evidence="11 12">584</strain>
    </source>
</reference>
<dbReference type="Gene3D" id="3.30.160.70">
    <property type="entry name" value="Methylated DNA-protein cysteine methyltransferase domain"/>
    <property type="match status" value="1"/>
</dbReference>
<dbReference type="Pfam" id="PF02870">
    <property type="entry name" value="Methyltransf_1N"/>
    <property type="match status" value="1"/>
</dbReference>
<evidence type="ECO:0000256" key="3">
    <source>
        <dbReference type="ARBA" id="ARBA00022603"/>
    </source>
</evidence>
<dbReference type="PROSITE" id="PS00374">
    <property type="entry name" value="MGMT"/>
    <property type="match status" value="1"/>
</dbReference>
<keyword evidence="3 8" id="KW-0489">Methyltransferase</keyword>
<evidence type="ECO:0000256" key="5">
    <source>
        <dbReference type="ARBA" id="ARBA00022763"/>
    </source>
</evidence>
<dbReference type="Gene3D" id="1.10.10.10">
    <property type="entry name" value="Winged helix-like DNA-binding domain superfamily/Winged helix DNA-binding domain"/>
    <property type="match status" value="1"/>
</dbReference>
<dbReference type="NCBIfam" id="TIGR00589">
    <property type="entry name" value="ogt"/>
    <property type="match status" value="1"/>
</dbReference>
<dbReference type="PANTHER" id="PTHR10815">
    <property type="entry name" value="METHYLATED-DNA--PROTEIN-CYSTEINE METHYLTRANSFERASE"/>
    <property type="match status" value="1"/>
</dbReference>
<dbReference type="InterPro" id="IPR036388">
    <property type="entry name" value="WH-like_DNA-bd_sf"/>
</dbReference>
<name>A0ABU1JZR8_9PROT</name>
<comment type="subcellular location">
    <subcellularLocation>
        <location evidence="8">Cytoplasm</location>
    </subcellularLocation>
</comment>
<comment type="caution">
    <text evidence="11">The sequence shown here is derived from an EMBL/GenBank/DDBJ whole genome shotgun (WGS) entry which is preliminary data.</text>
</comment>
<dbReference type="InterPro" id="IPR014048">
    <property type="entry name" value="MethylDNA_cys_MeTrfase_DNA-bd"/>
</dbReference>
<proteinExistence type="inferred from homology"/>
<comment type="catalytic activity">
    <reaction evidence="7 8">
        <text>a 6-O-methyl-2'-deoxyguanosine in DNA + L-cysteinyl-[protein] = S-methyl-L-cysteinyl-[protein] + a 2'-deoxyguanosine in DNA</text>
        <dbReference type="Rhea" id="RHEA:24000"/>
        <dbReference type="Rhea" id="RHEA-COMP:10131"/>
        <dbReference type="Rhea" id="RHEA-COMP:10132"/>
        <dbReference type="Rhea" id="RHEA-COMP:11367"/>
        <dbReference type="Rhea" id="RHEA-COMP:11368"/>
        <dbReference type="ChEBI" id="CHEBI:29950"/>
        <dbReference type="ChEBI" id="CHEBI:82612"/>
        <dbReference type="ChEBI" id="CHEBI:85445"/>
        <dbReference type="ChEBI" id="CHEBI:85448"/>
        <dbReference type="EC" id="2.1.1.63"/>
    </reaction>
</comment>
<evidence type="ECO:0000256" key="6">
    <source>
        <dbReference type="ARBA" id="ARBA00023204"/>
    </source>
</evidence>
<feature type="active site" description="Nucleophile; methyl group acceptor" evidence="8">
    <location>
        <position position="146"/>
    </location>
</feature>
<dbReference type="InterPro" id="IPR036631">
    <property type="entry name" value="MGMT_N_sf"/>
</dbReference>
<keyword evidence="12" id="KW-1185">Reference proteome</keyword>
<dbReference type="InterPro" id="IPR036217">
    <property type="entry name" value="MethylDNA_cys_MeTrfase_DNAb"/>
</dbReference>
<dbReference type="Proteomes" id="UP001262410">
    <property type="component" value="Unassembled WGS sequence"/>
</dbReference>
<comment type="function">
    <text evidence="8">Involved in the cellular defense against the biological effects of O6-methylguanine (O6-MeG) and O4-methylthymine (O4-MeT) in DNA. Repairs the methylated nucleobase in DNA by stoichiometrically transferring the methyl group to a cysteine residue in the enzyme. This is a suicide reaction: the enzyme is irreversibly inactivated.</text>
</comment>
<dbReference type="HAMAP" id="MF_00772">
    <property type="entry name" value="OGT"/>
    <property type="match status" value="1"/>
</dbReference>
<dbReference type="SUPFAM" id="SSF53155">
    <property type="entry name" value="Methylated DNA-protein cysteine methyltransferase domain"/>
    <property type="match status" value="1"/>
</dbReference>
<accession>A0ABU1JZR8</accession>
<comment type="similarity">
    <text evidence="8">Belongs to the MGMT family.</text>
</comment>
<keyword evidence="4 8" id="KW-0808">Transferase</keyword>
<dbReference type="GO" id="GO:0032259">
    <property type="term" value="P:methylation"/>
    <property type="evidence" value="ECO:0007669"/>
    <property type="project" value="UniProtKB-KW"/>
</dbReference>
<dbReference type="SUPFAM" id="SSF46767">
    <property type="entry name" value="Methylated DNA-protein cysteine methyltransferase, C-terminal domain"/>
    <property type="match status" value="1"/>
</dbReference>
<dbReference type="PANTHER" id="PTHR10815:SF5">
    <property type="entry name" value="METHYLATED-DNA--PROTEIN-CYSTEINE METHYLTRANSFERASE"/>
    <property type="match status" value="1"/>
</dbReference>
<keyword evidence="5 8" id="KW-0227">DNA damage</keyword>
<comment type="catalytic activity">
    <reaction evidence="1 8">
        <text>a 4-O-methyl-thymidine in DNA + L-cysteinyl-[protein] = a thymidine in DNA + S-methyl-L-cysteinyl-[protein]</text>
        <dbReference type="Rhea" id="RHEA:53428"/>
        <dbReference type="Rhea" id="RHEA-COMP:10131"/>
        <dbReference type="Rhea" id="RHEA-COMP:10132"/>
        <dbReference type="Rhea" id="RHEA-COMP:13555"/>
        <dbReference type="Rhea" id="RHEA-COMP:13556"/>
        <dbReference type="ChEBI" id="CHEBI:29950"/>
        <dbReference type="ChEBI" id="CHEBI:82612"/>
        <dbReference type="ChEBI" id="CHEBI:137386"/>
        <dbReference type="ChEBI" id="CHEBI:137387"/>
        <dbReference type="EC" id="2.1.1.63"/>
    </reaction>
</comment>
<evidence type="ECO:0000259" key="9">
    <source>
        <dbReference type="Pfam" id="PF01035"/>
    </source>
</evidence>
<dbReference type="InterPro" id="IPR001497">
    <property type="entry name" value="MethylDNA_cys_MeTrfase_AS"/>
</dbReference>
<gene>
    <name evidence="11" type="ORF">E9232_006668</name>
</gene>
<evidence type="ECO:0000256" key="7">
    <source>
        <dbReference type="ARBA" id="ARBA00049348"/>
    </source>
</evidence>
<feature type="domain" description="Methylated-DNA-[protein]-cysteine S-methyltransferase DNA binding" evidence="9">
    <location>
        <begin position="95"/>
        <end position="175"/>
    </location>
</feature>
<evidence type="ECO:0000313" key="11">
    <source>
        <dbReference type="EMBL" id="MDR6294114.1"/>
    </source>
</evidence>
<evidence type="ECO:0000259" key="10">
    <source>
        <dbReference type="Pfam" id="PF02870"/>
    </source>
</evidence>
<dbReference type="InterPro" id="IPR008332">
    <property type="entry name" value="MethylG_MeTrfase_N"/>
</dbReference>
<dbReference type="InterPro" id="IPR023546">
    <property type="entry name" value="MGMT"/>
</dbReference>
<evidence type="ECO:0000256" key="4">
    <source>
        <dbReference type="ARBA" id="ARBA00022679"/>
    </source>
</evidence>
<evidence type="ECO:0000313" key="12">
    <source>
        <dbReference type="Proteomes" id="UP001262410"/>
    </source>
</evidence>
<evidence type="ECO:0000256" key="2">
    <source>
        <dbReference type="ARBA" id="ARBA00022490"/>
    </source>
</evidence>
<dbReference type="GO" id="GO:0003908">
    <property type="term" value="F:methylated-DNA-[protein]-cysteine S-methyltransferase activity"/>
    <property type="evidence" value="ECO:0007669"/>
    <property type="project" value="UniProtKB-EC"/>
</dbReference>
<keyword evidence="2 8" id="KW-0963">Cytoplasm</keyword>
<sequence length="184" mass="19163">MFSDPILPVTAGLIDTPMGRMLALVDAAGALVGLDFERDDGGPTAGQRQLRRRGLEAAPAGPDSPGLARVRAQLDEYFAGRRRAFDLVLAPLGTPFQHRVWAALCAIPGGVTLSYRDLALRLGEPRAIRAVGTANGANPIAVVVPCHRLIGSDGSLTGYAGGLHRKAALLELEGARPPSLSLAG</sequence>
<dbReference type="EC" id="2.1.1.63" evidence="8"/>
<dbReference type="CDD" id="cd06445">
    <property type="entry name" value="ATase"/>
    <property type="match status" value="1"/>
</dbReference>
<comment type="miscellaneous">
    <text evidence="8">This enzyme catalyzes only one turnover and therefore is not strictly catalytic. According to one definition, an enzyme is a biocatalyst that acts repeatedly and over many reaction cycles.</text>
</comment>
<dbReference type="EMBL" id="JAVDPW010000016">
    <property type="protein sequence ID" value="MDR6294114.1"/>
    <property type="molecule type" value="Genomic_DNA"/>
</dbReference>
<dbReference type="RefSeq" id="WP_309801534.1">
    <property type="nucleotide sequence ID" value="NZ_JAVDPW010000016.1"/>
</dbReference>